<keyword evidence="3" id="KW-1185">Reference proteome</keyword>
<name>A0A9P0F9Y8_BRAAE</name>
<sequence length="174" mass="19160">MSLITENDLRQFLPKTCEQAPIVLLRATATQNYVEAPGVSNQRSCPSPECRHQEFLLELSTRSRRPAEPQVPVFGSGHLDRIYGRRSFQRGRSLAPIRAASRPASGPIPGQRLGRFQASRRAVPRPASGPFPGQPQGRSQACFRAVPRPATGPFPAFRRGVAVHGHHPQPSRDD</sequence>
<feature type="region of interest" description="Disordered" evidence="1">
    <location>
        <begin position="119"/>
        <end position="174"/>
    </location>
</feature>
<proteinExistence type="predicted"/>
<evidence type="ECO:0000313" key="3">
    <source>
        <dbReference type="Proteomes" id="UP001154078"/>
    </source>
</evidence>
<organism evidence="2 3">
    <name type="scientific">Brassicogethes aeneus</name>
    <name type="common">Rape pollen beetle</name>
    <name type="synonym">Meligethes aeneus</name>
    <dbReference type="NCBI Taxonomy" id="1431903"/>
    <lineage>
        <taxon>Eukaryota</taxon>
        <taxon>Metazoa</taxon>
        <taxon>Ecdysozoa</taxon>
        <taxon>Arthropoda</taxon>
        <taxon>Hexapoda</taxon>
        <taxon>Insecta</taxon>
        <taxon>Pterygota</taxon>
        <taxon>Neoptera</taxon>
        <taxon>Endopterygota</taxon>
        <taxon>Coleoptera</taxon>
        <taxon>Polyphaga</taxon>
        <taxon>Cucujiformia</taxon>
        <taxon>Nitidulidae</taxon>
        <taxon>Meligethinae</taxon>
        <taxon>Brassicogethes</taxon>
    </lineage>
</organism>
<evidence type="ECO:0000313" key="2">
    <source>
        <dbReference type="EMBL" id="CAH0547046.1"/>
    </source>
</evidence>
<dbReference type="Proteomes" id="UP001154078">
    <property type="component" value="Chromosome 1"/>
</dbReference>
<gene>
    <name evidence="2" type="ORF">MELIAE_LOCUS1098</name>
</gene>
<dbReference type="EMBL" id="OV121132">
    <property type="protein sequence ID" value="CAH0547046.1"/>
    <property type="molecule type" value="Genomic_DNA"/>
</dbReference>
<evidence type="ECO:0000256" key="1">
    <source>
        <dbReference type="SAM" id="MobiDB-lite"/>
    </source>
</evidence>
<protein>
    <submittedName>
        <fullName evidence="2">Uncharacterized protein</fullName>
    </submittedName>
</protein>
<dbReference type="AlphaFoldDB" id="A0A9P0F9Y8"/>
<feature type="compositionally biased region" description="Basic residues" evidence="1">
    <location>
        <begin position="164"/>
        <end position="174"/>
    </location>
</feature>
<reference evidence="2" key="1">
    <citation type="submission" date="2021-12" db="EMBL/GenBank/DDBJ databases">
        <authorList>
            <person name="King R."/>
        </authorList>
    </citation>
    <scope>NUCLEOTIDE SEQUENCE</scope>
</reference>
<accession>A0A9P0F9Y8</accession>